<dbReference type="Proteomes" id="UP000652153">
    <property type="component" value="Unassembled WGS sequence"/>
</dbReference>
<dbReference type="RefSeq" id="WP_188591376.1">
    <property type="nucleotide sequence ID" value="NZ_BMFU01000001.1"/>
</dbReference>
<name>A0ABQ1Z385_9BACL</name>
<organism evidence="1 2">
    <name type="scientific">Paenibacillus silvae</name>
    <dbReference type="NCBI Taxonomy" id="1325358"/>
    <lineage>
        <taxon>Bacteria</taxon>
        <taxon>Bacillati</taxon>
        <taxon>Bacillota</taxon>
        <taxon>Bacilli</taxon>
        <taxon>Bacillales</taxon>
        <taxon>Paenibacillaceae</taxon>
        <taxon>Paenibacillus</taxon>
    </lineage>
</organism>
<protein>
    <submittedName>
        <fullName evidence="1">Uncharacterized protein</fullName>
    </submittedName>
</protein>
<keyword evidence="2" id="KW-1185">Reference proteome</keyword>
<dbReference type="EMBL" id="BMFU01000001">
    <property type="protein sequence ID" value="GGH46307.1"/>
    <property type="molecule type" value="Genomic_DNA"/>
</dbReference>
<reference evidence="2" key="1">
    <citation type="journal article" date="2019" name="Int. J. Syst. Evol. Microbiol.">
        <title>The Global Catalogue of Microorganisms (GCM) 10K type strain sequencing project: providing services to taxonomists for standard genome sequencing and annotation.</title>
        <authorList>
            <consortium name="The Broad Institute Genomics Platform"/>
            <consortium name="The Broad Institute Genome Sequencing Center for Infectious Disease"/>
            <person name="Wu L."/>
            <person name="Ma J."/>
        </authorList>
    </citation>
    <scope>NUCLEOTIDE SEQUENCE [LARGE SCALE GENOMIC DNA]</scope>
    <source>
        <strain evidence="2">CGMCC 1.12770</strain>
    </source>
</reference>
<proteinExistence type="predicted"/>
<accession>A0ABQ1Z385</accession>
<evidence type="ECO:0000313" key="2">
    <source>
        <dbReference type="Proteomes" id="UP000652153"/>
    </source>
</evidence>
<sequence length="67" mass="7740">MKNQQTERVFITFKFEKGNIKYPVDAVFGKGDIFKEIIDLKTNGGTLEYNGKVYDMLELKAVEISFE</sequence>
<gene>
    <name evidence="1" type="ORF">GCM10008014_08890</name>
</gene>
<evidence type="ECO:0000313" key="1">
    <source>
        <dbReference type="EMBL" id="GGH46307.1"/>
    </source>
</evidence>
<comment type="caution">
    <text evidence="1">The sequence shown here is derived from an EMBL/GenBank/DDBJ whole genome shotgun (WGS) entry which is preliminary data.</text>
</comment>